<keyword evidence="1" id="KW-0472">Membrane</keyword>
<sequence length="339" mass="38605">MSSGLDLSDIYAKLPITLKNLTLDHLKPERNCTAAGTIAAQISYFLDQDIFMTSLPSVSDLLIFLYACSNTTLGKLSPGEAVDWYIYHRESNADAFDGLWWKIVHSNSVCVKSFCRHYNWEGDPDLAGIGVYFTYIIQACMTTLFILLHFYLSLSFKICCQASARFSWFISYAQTAACHQDMLDNFVKIFWTASLYFALAIAIASNLAIKPIMSTYGMTFSPWFLVIGEHFATMVLICLWPWYGRQAKFPNAALLCVALLWLAVYCENGIFYYQPADDNSGYISCYGLKPFWYILWKVSYYSQLSAYLPPRARISSPLLHTLLVPVCCREDKQSVWPAY</sequence>
<feature type="transmembrane region" description="Helical" evidence="1">
    <location>
        <begin position="189"/>
        <end position="209"/>
    </location>
</feature>
<keyword evidence="3" id="KW-1185">Reference proteome</keyword>
<evidence type="ECO:0000256" key="1">
    <source>
        <dbReference type="SAM" id="Phobius"/>
    </source>
</evidence>
<feature type="transmembrane region" description="Helical" evidence="1">
    <location>
        <begin position="126"/>
        <end position="148"/>
    </location>
</feature>
<dbReference type="Proteomes" id="UP001278500">
    <property type="component" value="Unassembled WGS sequence"/>
</dbReference>
<reference evidence="2" key="1">
    <citation type="journal article" date="2023" name="Mol. Phylogenet. Evol.">
        <title>Genome-scale phylogeny and comparative genomics of the fungal order Sordariales.</title>
        <authorList>
            <person name="Hensen N."/>
            <person name="Bonometti L."/>
            <person name="Westerberg I."/>
            <person name="Brannstrom I.O."/>
            <person name="Guillou S."/>
            <person name="Cros-Aarteil S."/>
            <person name="Calhoun S."/>
            <person name="Haridas S."/>
            <person name="Kuo A."/>
            <person name="Mondo S."/>
            <person name="Pangilinan J."/>
            <person name="Riley R."/>
            <person name="LaButti K."/>
            <person name="Andreopoulos B."/>
            <person name="Lipzen A."/>
            <person name="Chen C."/>
            <person name="Yan M."/>
            <person name="Daum C."/>
            <person name="Ng V."/>
            <person name="Clum A."/>
            <person name="Steindorff A."/>
            <person name="Ohm R.A."/>
            <person name="Martin F."/>
            <person name="Silar P."/>
            <person name="Natvig D.O."/>
            <person name="Lalanne C."/>
            <person name="Gautier V."/>
            <person name="Ament-Velasquez S.L."/>
            <person name="Kruys A."/>
            <person name="Hutchinson M.I."/>
            <person name="Powell A.J."/>
            <person name="Barry K."/>
            <person name="Miller A.N."/>
            <person name="Grigoriev I.V."/>
            <person name="Debuchy R."/>
            <person name="Gladieux P."/>
            <person name="Hiltunen Thoren M."/>
            <person name="Johannesson H."/>
        </authorList>
    </citation>
    <scope>NUCLEOTIDE SEQUENCE</scope>
    <source>
        <strain evidence="2">CBS 560.94</strain>
    </source>
</reference>
<feature type="transmembrane region" description="Helical" evidence="1">
    <location>
        <begin position="249"/>
        <end position="266"/>
    </location>
</feature>
<keyword evidence="1" id="KW-1133">Transmembrane helix</keyword>
<name>A0AAE0JH98_9PEZI</name>
<dbReference type="GeneID" id="87858323"/>
<gene>
    <name evidence="2" type="ORF">B0H65DRAFT_156927</name>
</gene>
<evidence type="ECO:0000313" key="2">
    <source>
        <dbReference type="EMBL" id="KAK3347820.1"/>
    </source>
</evidence>
<feature type="transmembrane region" description="Helical" evidence="1">
    <location>
        <begin position="221"/>
        <end position="243"/>
    </location>
</feature>
<organism evidence="2 3">
    <name type="scientific">Neurospora tetraspora</name>
    <dbReference type="NCBI Taxonomy" id="94610"/>
    <lineage>
        <taxon>Eukaryota</taxon>
        <taxon>Fungi</taxon>
        <taxon>Dikarya</taxon>
        <taxon>Ascomycota</taxon>
        <taxon>Pezizomycotina</taxon>
        <taxon>Sordariomycetes</taxon>
        <taxon>Sordariomycetidae</taxon>
        <taxon>Sordariales</taxon>
        <taxon>Sordariaceae</taxon>
        <taxon>Neurospora</taxon>
    </lineage>
</organism>
<dbReference type="EMBL" id="JAUEPP010000003">
    <property type="protein sequence ID" value="KAK3347820.1"/>
    <property type="molecule type" value="Genomic_DNA"/>
</dbReference>
<dbReference type="AlphaFoldDB" id="A0AAE0JH98"/>
<accession>A0AAE0JH98</accession>
<evidence type="ECO:0000313" key="3">
    <source>
        <dbReference type="Proteomes" id="UP001278500"/>
    </source>
</evidence>
<proteinExistence type="predicted"/>
<keyword evidence="1" id="KW-0812">Transmembrane</keyword>
<reference evidence="2" key="2">
    <citation type="submission" date="2023-06" db="EMBL/GenBank/DDBJ databases">
        <authorList>
            <consortium name="Lawrence Berkeley National Laboratory"/>
            <person name="Haridas S."/>
            <person name="Hensen N."/>
            <person name="Bonometti L."/>
            <person name="Westerberg I."/>
            <person name="Brannstrom I.O."/>
            <person name="Guillou S."/>
            <person name="Cros-Aarteil S."/>
            <person name="Calhoun S."/>
            <person name="Kuo A."/>
            <person name="Mondo S."/>
            <person name="Pangilinan J."/>
            <person name="Riley R."/>
            <person name="Labutti K."/>
            <person name="Andreopoulos B."/>
            <person name="Lipzen A."/>
            <person name="Chen C."/>
            <person name="Yanf M."/>
            <person name="Daum C."/>
            <person name="Ng V."/>
            <person name="Clum A."/>
            <person name="Steindorff A."/>
            <person name="Ohm R."/>
            <person name="Martin F."/>
            <person name="Silar P."/>
            <person name="Natvig D."/>
            <person name="Lalanne C."/>
            <person name="Gautier V."/>
            <person name="Ament-Velasquez S.L."/>
            <person name="Kruys A."/>
            <person name="Hutchinson M.I."/>
            <person name="Powell A.J."/>
            <person name="Barry K."/>
            <person name="Miller A.N."/>
            <person name="Grigoriev I.V."/>
            <person name="Debuchy R."/>
            <person name="Gladieux P."/>
            <person name="Thoren M.H."/>
            <person name="Johannesson H."/>
        </authorList>
    </citation>
    <scope>NUCLEOTIDE SEQUENCE</scope>
    <source>
        <strain evidence="2">CBS 560.94</strain>
    </source>
</reference>
<dbReference type="RefSeq" id="XP_062682902.1">
    <property type="nucleotide sequence ID" value="XM_062821169.1"/>
</dbReference>
<comment type="caution">
    <text evidence="2">The sequence shown here is derived from an EMBL/GenBank/DDBJ whole genome shotgun (WGS) entry which is preliminary data.</text>
</comment>
<protein>
    <submittedName>
        <fullName evidence="2">Uncharacterized protein</fullName>
    </submittedName>
</protein>